<gene>
    <name evidence="2" type="ORF">J27TS8_05500</name>
</gene>
<keyword evidence="1" id="KW-1133">Transmembrane helix</keyword>
<feature type="transmembrane region" description="Helical" evidence="1">
    <location>
        <begin position="7"/>
        <end position="32"/>
    </location>
</feature>
<keyword evidence="3" id="KW-1185">Reference proteome</keyword>
<keyword evidence="1" id="KW-0812">Transmembrane</keyword>
<organism evidence="2 3">
    <name type="scientific">Robertmurraya siralis</name>
    <dbReference type="NCBI Taxonomy" id="77777"/>
    <lineage>
        <taxon>Bacteria</taxon>
        <taxon>Bacillati</taxon>
        <taxon>Bacillota</taxon>
        <taxon>Bacilli</taxon>
        <taxon>Bacillales</taxon>
        <taxon>Bacillaceae</taxon>
        <taxon>Robertmurraya</taxon>
    </lineage>
</organism>
<dbReference type="Proteomes" id="UP000682111">
    <property type="component" value="Unassembled WGS sequence"/>
</dbReference>
<comment type="caution">
    <text evidence="2">The sequence shown here is derived from an EMBL/GenBank/DDBJ whole genome shotgun (WGS) entry which is preliminary data.</text>
</comment>
<dbReference type="AlphaFoldDB" id="A0A919WF11"/>
<protein>
    <submittedName>
        <fullName evidence="2">Uncharacterized protein</fullName>
    </submittedName>
</protein>
<keyword evidence="1" id="KW-0472">Membrane</keyword>
<evidence type="ECO:0000256" key="1">
    <source>
        <dbReference type="SAM" id="Phobius"/>
    </source>
</evidence>
<name>A0A919WF11_9BACI</name>
<proteinExistence type="predicted"/>
<evidence type="ECO:0000313" key="2">
    <source>
        <dbReference type="EMBL" id="GIN60557.1"/>
    </source>
</evidence>
<evidence type="ECO:0000313" key="3">
    <source>
        <dbReference type="Proteomes" id="UP000682111"/>
    </source>
</evidence>
<sequence length="109" mass="12874">MLKGCRGFFLAELFLSLTVWMLMCLTLLPLYLHVSKQSLDSQKEISATHLMYEVLQHYLQDGFMESGIIHRENESFRIHWETGLNSPIKVCIKYENSFAEEREKCERLE</sequence>
<reference evidence="2" key="1">
    <citation type="submission" date="2021-03" db="EMBL/GenBank/DDBJ databases">
        <title>Antimicrobial resistance genes in bacteria isolated from Japanese honey, and their potential for conferring macrolide and lincosamide resistance in the American foulbrood pathogen Paenibacillus larvae.</title>
        <authorList>
            <person name="Okamoto M."/>
            <person name="Kumagai M."/>
            <person name="Kanamori H."/>
            <person name="Takamatsu D."/>
        </authorList>
    </citation>
    <scope>NUCLEOTIDE SEQUENCE</scope>
    <source>
        <strain evidence="2">J27TS8</strain>
    </source>
</reference>
<dbReference type="EMBL" id="BORC01000001">
    <property type="protein sequence ID" value="GIN60557.1"/>
    <property type="molecule type" value="Genomic_DNA"/>
</dbReference>
<accession>A0A919WF11</accession>
<dbReference type="RefSeq" id="WP_212933202.1">
    <property type="nucleotide sequence ID" value="NZ_BORC01000001.1"/>
</dbReference>